<dbReference type="InterPro" id="IPR050796">
    <property type="entry name" value="SCF_F-box_component"/>
</dbReference>
<comment type="caution">
    <text evidence="2">The sequence shown here is derived from an EMBL/GenBank/DDBJ whole genome shotgun (WGS) entry which is preliminary data.</text>
</comment>
<gene>
    <name evidence="2" type="ORF">SLEP1_g48497</name>
</gene>
<evidence type="ECO:0000313" key="2">
    <source>
        <dbReference type="EMBL" id="GKV40903.1"/>
    </source>
</evidence>
<name>A0AAV5LUN2_9ROSI</name>
<dbReference type="Pfam" id="PF07734">
    <property type="entry name" value="FBA_1"/>
    <property type="match status" value="1"/>
</dbReference>
<organism evidence="2 3">
    <name type="scientific">Rubroshorea leprosula</name>
    <dbReference type="NCBI Taxonomy" id="152421"/>
    <lineage>
        <taxon>Eukaryota</taxon>
        <taxon>Viridiplantae</taxon>
        <taxon>Streptophyta</taxon>
        <taxon>Embryophyta</taxon>
        <taxon>Tracheophyta</taxon>
        <taxon>Spermatophyta</taxon>
        <taxon>Magnoliopsida</taxon>
        <taxon>eudicotyledons</taxon>
        <taxon>Gunneridae</taxon>
        <taxon>Pentapetalae</taxon>
        <taxon>rosids</taxon>
        <taxon>malvids</taxon>
        <taxon>Malvales</taxon>
        <taxon>Dipterocarpaceae</taxon>
        <taxon>Rubroshorea</taxon>
    </lineage>
</organism>
<evidence type="ECO:0000259" key="1">
    <source>
        <dbReference type="PROSITE" id="PS50181"/>
    </source>
</evidence>
<evidence type="ECO:0000313" key="3">
    <source>
        <dbReference type="Proteomes" id="UP001054252"/>
    </source>
</evidence>
<dbReference type="SUPFAM" id="SSF81383">
    <property type="entry name" value="F-box domain"/>
    <property type="match status" value="1"/>
</dbReference>
<dbReference type="EMBL" id="BPVZ01000145">
    <property type="protein sequence ID" value="GKV40903.1"/>
    <property type="molecule type" value="Genomic_DNA"/>
</dbReference>
<dbReference type="PANTHER" id="PTHR31672:SF13">
    <property type="entry name" value="F-BOX PROTEIN CPR30-LIKE"/>
    <property type="match status" value="1"/>
</dbReference>
<feature type="domain" description="F-box" evidence="1">
    <location>
        <begin position="1"/>
        <end position="44"/>
    </location>
</feature>
<dbReference type="PROSITE" id="PS50181">
    <property type="entry name" value="FBOX"/>
    <property type="match status" value="1"/>
</dbReference>
<dbReference type="InterPro" id="IPR001810">
    <property type="entry name" value="F-box_dom"/>
</dbReference>
<protein>
    <recommendedName>
        <fullName evidence="1">F-box domain-containing protein</fullName>
    </recommendedName>
</protein>
<dbReference type="Gene3D" id="1.20.1280.50">
    <property type="match status" value="1"/>
</dbReference>
<sequence>MESLPHEILQDIFAKLPLQSMMRFKCLTKRWTLLFCNSKLIKAHLNDKDFVLHCGIYEFPQLFRLRFTTSDSDEGSFEAVDLEYPTETLGLIKHVLQCDDILCIFTFEPYAVVWNLRTKEHERFPMPEKGNPGCEDFGFGYDSTTDDYKVIYSPQKKGKKREIWSLRLKIGY</sequence>
<dbReference type="PANTHER" id="PTHR31672">
    <property type="entry name" value="BNACNNG10540D PROTEIN"/>
    <property type="match status" value="1"/>
</dbReference>
<dbReference type="InterPro" id="IPR036047">
    <property type="entry name" value="F-box-like_dom_sf"/>
</dbReference>
<dbReference type="Proteomes" id="UP001054252">
    <property type="component" value="Unassembled WGS sequence"/>
</dbReference>
<dbReference type="Pfam" id="PF00646">
    <property type="entry name" value="F-box"/>
    <property type="match status" value="1"/>
</dbReference>
<keyword evidence="3" id="KW-1185">Reference proteome</keyword>
<reference evidence="2 3" key="1">
    <citation type="journal article" date="2021" name="Commun. Biol.">
        <title>The genome of Shorea leprosula (Dipterocarpaceae) highlights the ecological relevance of drought in aseasonal tropical rainforests.</title>
        <authorList>
            <person name="Ng K.K.S."/>
            <person name="Kobayashi M.J."/>
            <person name="Fawcett J.A."/>
            <person name="Hatakeyama M."/>
            <person name="Paape T."/>
            <person name="Ng C.H."/>
            <person name="Ang C.C."/>
            <person name="Tnah L.H."/>
            <person name="Lee C.T."/>
            <person name="Nishiyama T."/>
            <person name="Sese J."/>
            <person name="O'Brien M.J."/>
            <person name="Copetti D."/>
            <person name="Mohd Noor M.I."/>
            <person name="Ong R.C."/>
            <person name="Putra M."/>
            <person name="Sireger I.Z."/>
            <person name="Indrioko S."/>
            <person name="Kosugi Y."/>
            <person name="Izuno A."/>
            <person name="Isagi Y."/>
            <person name="Lee S.L."/>
            <person name="Shimizu K.K."/>
        </authorList>
    </citation>
    <scope>NUCLEOTIDE SEQUENCE [LARGE SCALE GENOMIC DNA]</scope>
    <source>
        <strain evidence="2">214</strain>
    </source>
</reference>
<proteinExistence type="predicted"/>
<dbReference type="InterPro" id="IPR006527">
    <property type="entry name" value="F-box-assoc_dom_typ1"/>
</dbReference>
<accession>A0AAV5LUN2</accession>
<dbReference type="AlphaFoldDB" id="A0AAV5LUN2"/>